<organism evidence="1 2">
    <name type="scientific">Nitrososphaera gargensis (strain Ga9.2)</name>
    <dbReference type="NCBI Taxonomy" id="1237085"/>
    <lineage>
        <taxon>Archaea</taxon>
        <taxon>Nitrososphaerota</taxon>
        <taxon>Nitrososphaeria</taxon>
        <taxon>Nitrososphaerales</taxon>
        <taxon>Nitrososphaeraceae</taxon>
        <taxon>Nitrososphaera</taxon>
    </lineage>
</organism>
<dbReference type="EMBL" id="CP002408">
    <property type="protein sequence ID" value="AFU58215.1"/>
    <property type="molecule type" value="Genomic_DNA"/>
</dbReference>
<reference evidence="1 2" key="1">
    <citation type="journal article" date="2012" name="Environ. Microbiol.">
        <title>The genome of the ammonia-oxidizing Candidatus Nitrososphaera gargensis: insights into metabolic versatility and environmental adaptations.</title>
        <authorList>
            <person name="Spang A."/>
            <person name="Poehlein A."/>
            <person name="Offre P."/>
            <person name="Zumbragel S."/>
            <person name="Haider S."/>
            <person name="Rychlik N."/>
            <person name="Nowka B."/>
            <person name="Schmeisser C."/>
            <person name="Lebedeva E.V."/>
            <person name="Rattei T."/>
            <person name="Bohm C."/>
            <person name="Schmid M."/>
            <person name="Galushko A."/>
            <person name="Hatzenpichler R."/>
            <person name="Weinmaier T."/>
            <person name="Daniel R."/>
            <person name="Schleper C."/>
            <person name="Spieck E."/>
            <person name="Streit W."/>
            <person name="Wagner M."/>
        </authorList>
    </citation>
    <scope>NUCLEOTIDE SEQUENCE [LARGE SCALE GENOMIC DNA]</scope>
    <source>
        <strain evidence="2">Ga9.2</strain>
    </source>
</reference>
<dbReference type="OrthoDB" id="66at2157"/>
<dbReference type="InParanoid" id="K0IEN4"/>
<evidence type="ECO:0000313" key="1">
    <source>
        <dbReference type="EMBL" id="AFU58215.1"/>
    </source>
</evidence>
<name>K0IEN4_NITGG</name>
<accession>K0IEN4</accession>
<dbReference type="STRING" id="1237085.Ngar_c12750"/>
<dbReference type="KEGG" id="nga:Ngar_c12750"/>
<protein>
    <submittedName>
        <fullName evidence="1">Uncharacterized protein</fullName>
    </submittedName>
</protein>
<dbReference type="Proteomes" id="UP000008037">
    <property type="component" value="Chromosome"/>
</dbReference>
<dbReference type="BioCyc" id="CNIT1237085:G1324-1273-MONOMER"/>
<sequence>MISCGCRCIVCKSQQLTSHSFVAPDGYDDIHHTCKSCGTHFNHLDGETYAKCEICKFP</sequence>
<proteinExistence type="predicted"/>
<evidence type="ECO:0000313" key="2">
    <source>
        <dbReference type="Proteomes" id="UP000008037"/>
    </source>
</evidence>
<keyword evidence="2" id="KW-1185">Reference proteome</keyword>
<dbReference type="AlphaFoldDB" id="K0IEN4"/>
<gene>
    <name evidence="1" type="ordered locus">Ngar_c12750</name>
</gene>
<dbReference type="RefSeq" id="WP_015018752.1">
    <property type="nucleotide sequence ID" value="NC_018719.1"/>
</dbReference>
<dbReference type="HOGENOM" id="CLU_2857223_0_0_2"/>
<dbReference type="GeneID" id="58787668"/>